<sequence>PATHPSLALSHHNIAISLFSLGRSDEALNHTHKAIEIASQTLPDDQPQIIAHRELLNAIQKKKAMKDYVSLLQIIENEDQ</sequence>
<evidence type="ECO:0000313" key="3">
    <source>
        <dbReference type="Proteomes" id="UP000663832"/>
    </source>
</evidence>
<dbReference type="InterPro" id="IPR011990">
    <property type="entry name" value="TPR-like_helical_dom_sf"/>
</dbReference>
<dbReference type="SUPFAM" id="SSF48452">
    <property type="entry name" value="TPR-like"/>
    <property type="match status" value="1"/>
</dbReference>
<dbReference type="EMBL" id="CAJNOI010002205">
    <property type="protein sequence ID" value="CAF1463449.1"/>
    <property type="molecule type" value="Genomic_DNA"/>
</dbReference>
<dbReference type="AlphaFoldDB" id="A0A815QFW2"/>
<name>A0A815QFW2_9BILA</name>
<gene>
    <name evidence="1" type="ORF">BJG266_LOCUS41105</name>
    <name evidence="2" type="ORF">QVE165_LOCUS57972</name>
</gene>
<dbReference type="Proteomes" id="UP000663877">
    <property type="component" value="Unassembled WGS sequence"/>
</dbReference>
<dbReference type="OrthoDB" id="5986190at2759"/>
<accession>A0A815QFW2</accession>
<evidence type="ECO:0000313" key="4">
    <source>
        <dbReference type="Proteomes" id="UP000663877"/>
    </source>
</evidence>
<proteinExistence type="predicted"/>
<evidence type="ECO:0000313" key="1">
    <source>
        <dbReference type="EMBL" id="CAF1463449.1"/>
    </source>
</evidence>
<organism evidence="1 4">
    <name type="scientific">Adineta steineri</name>
    <dbReference type="NCBI Taxonomy" id="433720"/>
    <lineage>
        <taxon>Eukaryota</taxon>
        <taxon>Metazoa</taxon>
        <taxon>Spiralia</taxon>
        <taxon>Gnathifera</taxon>
        <taxon>Rotifera</taxon>
        <taxon>Eurotatoria</taxon>
        <taxon>Bdelloidea</taxon>
        <taxon>Adinetida</taxon>
        <taxon>Adinetidae</taxon>
        <taxon>Adineta</taxon>
    </lineage>
</organism>
<dbReference type="EMBL" id="CAJNOM010002524">
    <property type="protein sequence ID" value="CAF1633856.1"/>
    <property type="molecule type" value="Genomic_DNA"/>
</dbReference>
<feature type="non-terminal residue" evidence="1">
    <location>
        <position position="1"/>
    </location>
</feature>
<protein>
    <recommendedName>
        <fullName evidence="5">Tetratricopeptide repeat protein</fullName>
    </recommendedName>
</protein>
<comment type="caution">
    <text evidence="1">The sequence shown here is derived from an EMBL/GenBank/DDBJ whole genome shotgun (WGS) entry which is preliminary data.</text>
</comment>
<evidence type="ECO:0008006" key="5">
    <source>
        <dbReference type="Google" id="ProtNLM"/>
    </source>
</evidence>
<reference evidence="1" key="1">
    <citation type="submission" date="2021-02" db="EMBL/GenBank/DDBJ databases">
        <authorList>
            <person name="Nowell W R."/>
        </authorList>
    </citation>
    <scope>NUCLEOTIDE SEQUENCE</scope>
</reference>
<evidence type="ECO:0000313" key="2">
    <source>
        <dbReference type="EMBL" id="CAF1633856.1"/>
    </source>
</evidence>
<dbReference type="Proteomes" id="UP000663832">
    <property type="component" value="Unassembled WGS sequence"/>
</dbReference>
<keyword evidence="3" id="KW-1185">Reference proteome</keyword>
<dbReference type="Gene3D" id="1.25.40.10">
    <property type="entry name" value="Tetratricopeptide repeat domain"/>
    <property type="match status" value="1"/>
</dbReference>